<evidence type="ECO:0000256" key="1">
    <source>
        <dbReference type="SAM" id="Phobius"/>
    </source>
</evidence>
<reference evidence="2" key="2">
    <citation type="submission" date="2009-09" db="EMBL/GenBank/DDBJ databases">
        <title>Complete sequence of chromosome of Candidatus Accumulibacter phosphatis clade IIA str. UW-1.</title>
        <authorList>
            <consortium name="US DOE Joint Genome Institute"/>
            <person name="Martin H.G."/>
            <person name="Ivanova N."/>
            <person name="Kunin V."/>
            <person name="Warnecke F."/>
            <person name="Barry K."/>
            <person name="He S."/>
            <person name="Salamov A."/>
            <person name="Szeto E."/>
            <person name="Dalin E."/>
            <person name="Pangilinan J.L."/>
            <person name="Lapidus A."/>
            <person name="Lowry S."/>
            <person name="Kyrpides N.C."/>
            <person name="McMahon K.D."/>
            <person name="Hugenholtz P."/>
        </authorList>
    </citation>
    <scope>NUCLEOTIDE SEQUENCE [LARGE SCALE GENOMIC DNA]</scope>
    <source>
        <strain evidence="2">UW-1</strain>
    </source>
</reference>
<feature type="transmembrane region" description="Helical" evidence="1">
    <location>
        <begin position="59"/>
        <end position="79"/>
    </location>
</feature>
<dbReference type="KEGG" id="app:CAP2UW1_2577"/>
<feature type="transmembrane region" description="Helical" evidence="1">
    <location>
        <begin position="85"/>
        <end position="104"/>
    </location>
</feature>
<accession>C7RS41</accession>
<dbReference type="HOGENOM" id="CLU_2230538_0_0_4"/>
<dbReference type="AlphaFoldDB" id="C7RS41"/>
<evidence type="ECO:0008006" key="3">
    <source>
        <dbReference type="Google" id="ProtNLM"/>
    </source>
</evidence>
<feature type="transmembrane region" description="Helical" evidence="1">
    <location>
        <begin position="18"/>
        <end position="38"/>
    </location>
</feature>
<keyword evidence="1" id="KW-1133">Transmembrane helix</keyword>
<sequence>MASQGDRSAAQPSLKARLLLGLLCGGIGLFIILSYFGVIPDSSVGRCRAIFCDPYHWQVLSFGIAFLSTGLAFVIPPTWPRLGRLASLGVVGGLLAGLVGTFFFR</sequence>
<organism evidence="2">
    <name type="scientific">Accumulibacter regalis</name>
    <dbReference type="NCBI Taxonomy" id="522306"/>
    <lineage>
        <taxon>Bacteria</taxon>
        <taxon>Pseudomonadati</taxon>
        <taxon>Pseudomonadota</taxon>
        <taxon>Betaproteobacteria</taxon>
        <taxon>Candidatus Accumulibacter</taxon>
    </lineage>
</organism>
<protein>
    <recommendedName>
        <fullName evidence="3">Transmembrane protein</fullName>
    </recommendedName>
</protein>
<name>C7RS41_ACCRE</name>
<keyword evidence="1" id="KW-0812">Transmembrane</keyword>
<evidence type="ECO:0000313" key="2">
    <source>
        <dbReference type="EMBL" id="ACV35864.1"/>
    </source>
</evidence>
<keyword evidence="1" id="KW-0472">Membrane</keyword>
<dbReference type="EMBL" id="CP001715">
    <property type="protein sequence ID" value="ACV35864.1"/>
    <property type="molecule type" value="Genomic_DNA"/>
</dbReference>
<proteinExistence type="predicted"/>
<dbReference type="OrthoDB" id="9154857at2"/>
<dbReference type="STRING" id="522306.CAP2UW1_2577"/>
<gene>
    <name evidence="2" type="ordered locus">CAP2UW1_2577</name>
</gene>
<reference evidence="2" key="1">
    <citation type="submission" date="2009-08" db="EMBL/GenBank/DDBJ databases">
        <authorList>
            <consortium name="US DOE Joint Genome Institute"/>
            <person name="Lucas S."/>
            <person name="Copeland A."/>
            <person name="Lapidus A."/>
            <person name="Glavina del Rio T."/>
            <person name="Dalin E."/>
            <person name="Tice H."/>
            <person name="Bruce D."/>
            <person name="Barry K."/>
            <person name="Pitluck S."/>
            <person name="Lowry S."/>
            <person name="Larimer F."/>
            <person name="Land M."/>
            <person name="Hauser L."/>
            <person name="Kyrpides N."/>
            <person name="Ivanova N."/>
            <person name="McMahon K.D."/>
            <person name="Hugenholtz P."/>
        </authorList>
    </citation>
    <scope>NUCLEOTIDE SEQUENCE</scope>
    <source>
        <strain evidence="2">UW-1</strain>
    </source>
</reference>